<dbReference type="EC" id="7.3.2.6" evidence="6"/>
<dbReference type="Pfam" id="PF00005">
    <property type="entry name" value="ABC_tran"/>
    <property type="match status" value="1"/>
</dbReference>
<dbReference type="STRING" id="490899.DKAM_0641"/>
<dbReference type="InterPro" id="IPR003593">
    <property type="entry name" value="AAA+_ATPase"/>
</dbReference>
<feature type="domain" description="ABC transporter" evidence="9">
    <location>
        <begin position="7"/>
        <end position="241"/>
    </location>
</feature>
<evidence type="ECO:0000256" key="8">
    <source>
        <dbReference type="ARBA" id="ARBA00047936"/>
    </source>
</evidence>
<accession>B8D4D6</accession>
<dbReference type="Pfam" id="PF08402">
    <property type="entry name" value="TOBE_2"/>
    <property type="match status" value="1"/>
</dbReference>
<evidence type="ECO:0000313" key="10">
    <source>
        <dbReference type="EMBL" id="ACL10967.1"/>
    </source>
</evidence>
<evidence type="ECO:0000256" key="6">
    <source>
        <dbReference type="ARBA" id="ARBA00039025"/>
    </source>
</evidence>
<dbReference type="EMBL" id="CP001140">
    <property type="protein sequence ID" value="ACL10967.1"/>
    <property type="molecule type" value="Genomic_DNA"/>
</dbReference>
<evidence type="ECO:0000256" key="5">
    <source>
        <dbReference type="ARBA" id="ARBA00038781"/>
    </source>
</evidence>
<organism evidence="10 11">
    <name type="scientific">Desulfurococcus amylolyticus (strain DSM 18924 / JCM 16383 / VKM B-2413 / 1221n)</name>
    <name type="common">Desulfurococcus kamchatkensis</name>
    <dbReference type="NCBI Taxonomy" id="490899"/>
    <lineage>
        <taxon>Archaea</taxon>
        <taxon>Thermoproteota</taxon>
        <taxon>Thermoprotei</taxon>
        <taxon>Desulfurococcales</taxon>
        <taxon>Desulfurococcaceae</taxon>
        <taxon>Desulfurococcus</taxon>
    </lineage>
</organism>
<dbReference type="SUPFAM" id="SSF50331">
    <property type="entry name" value="MOP-like"/>
    <property type="match status" value="1"/>
</dbReference>
<dbReference type="FunFam" id="3.40.50.300:FF:000042">
    <property type="entry name" value="Maltose/maltodextrin ABC transporter, ATP-binding protein"/>
    <property type="match status" value="1"/>
</dbReference>
<keyword evidence="3" id="KW-0067">ATP-binding</keyword>
<dbReference type="eggNOG" id="arCOG00175">
    <property type="taxonomic scope" value="Archaea"/>
</dbReference>
<proteinExistence type="inferred from homology"/>
<evidence type="ECO:0000256" key="1">
    <source>
        <dbReference type="ARBA" id="ARBA00022448"/>
    </source>
</evidence>
<dbReference type="InterPro" id="IPR050093">
    <property type="entry name" value="ABC_SmlMolc_Importer"/>
</dbReference>
<dbReference type="GO" id="GO:0043190">
    <property type="term" value="C:ATP-binding cassette (ABC) transporter complex"/>
    <property type="evidence" value="ECO:0007669"/>
    <property type="project" value="InterPro"/>
</dbReference>
<dbReference type="GO" id="GO:0016887">
    <property type="term" value="F:ATP hydrolysis activity"/>
    <property type="evidence" value="ECO:0007669"/>
    <property type="project" value="InterPro"/>
</dbReference>
<evidence type="ECO:0000256" key="4">
    <source>
        <dbReference type="ARBA" id="ARBA00038307"/>
    </source>
</evidence>
<dbReference type="PANTHER" id="PTHR42781">
    <property type="entry name" value="SPERMIDINE/PUTRESCINE IMPORT ATP-BINDING PROTEIN POTA"/>
    <property type="match status" value="1"/>
</dbReference>
<gene>
    <name evidence="10" type="ordered locus">DKAM_0641</name>
</gene>
<protein>
    <recommendedName>
        <fullName evidence="7">Molybdate/tungstate import ATP-binding protein WtpC</fullName>
        <ecNumber evidence="6">7.3.2.6</ecNumber>
    </recommendedName>
</protein>
<reference evidence="10 11" key="1">
    <citation type="journal article" date="2009" name="J. Bacteriol.">
        <title>Complete genome sequence of the anaerobic, protein-degrading hyperthermophilic crenarchaeon Desulfurococcus kamchatkensis.</title>
        <authorList>
            <person name="Ravin N.V."/>
            <person name="Mardanov A.V."/>
            <person name="Beletsky A.V."/>
            <person name="Kublanov I.V."/>
            <person name="Kolganova T.V."/>
            <person name="Lebedinsky A.V."/>
            <person name="Chernyh N.A."/>
            <person name="Bonch-Osmolovskaya E.A."/>
            <person name="Skryabin K.G."/>
        </authorList>
    </citation>
    <scope>NUCLEOTIDE SEQUENCE [LARGE SCALE GENOMIC DNA]</scope>
    <source>
        <strain evidence="11">DSM 18924 / JCM 16383 / VKM B-2413 / 1221n</strain>
    </source>
</reference>
<dbReference type="InterPro" id="IPR017871">
    <property type="entry name" value="ABC_transporter-like_CS"/>
</dbReference>
<dbReference type="InterPro" id="IPR003439">
    <property type="entry name" value="ABC_transporter-like_ATP-bd"/>
</dbReference>
<evidence type="ECO:0000256" key="2">
    <source>
        <dbReference type="ARBA" id="ARBA00022741"/>
    </source>
</evidence>
<dbReference type="PANTHER" id="PTHR42781:SF4">
    <property type="entry name" value="SPERMIDINE_PUTRESCINE IMPORT ATP-BINDING PROTEIN POTA"/>
    <property type="match status" value="1"/>
</dbReference>
<dbReference type="Proteomes" id="UP000006903">
    <property type="component" value="Chromosome"/>
</dbReference>
<dbReference type="InterPro" id="IPR013611">
    <property type="entry name" value="Transp-assoc_OB_typ2"/>
</dbReference>
<comment type="similarity">
    <text evidence="4">Belongs to the ABC transporter superfamily. Sulfate/tungstate importer (TC 3.A.1.6) family.</text>
</comment>
<keyword evidence="2" id="KW-0547">Nucleotide-binding</keyword>
<dbReference type="InterPro" id="IPR008995">
    <property type="entry name" value="Mo/tungstate-bd_C_term_dom"/>
</dbReference>
<dbReference type="SUPFAM" id="SSF52540">
    <property type="entry name" value="P-loop containing nucleoside triphosphate hydrolases"/>
    <property type="match status" value="1"/>
</dbReference>
<dbReference type="GO" id="GO:0005524">
    <property type="term" value="F:ATP binding"/>
    <property type="evidence" value="ECO:0007669"/>
    <property type="project" value="UniProtKB-KW"/>
</dbReference>
<dbReference type="PROSITE" id="PS00211">
    <property type="entry name" value="ABC_TRANSPORTER_1"/>
    <property type="match status" value="1"/>
</dbReference>
<evidence type="ECO:0000256" key="7">
    <source>
        <dbReference type="ARBA" id="ARBA00041133"/>
    </source>
</evidence>
<dbReference type="AlphaFoldDB" id="B8D4D6"/>
<keyword evidence="1" id="KW-0813">Transport</keyword>
<dbReference type="SMART" id="SM00382">
    <property type="entry name" value="AAA"/>
    <property type="match status" value="1"/>
</dbReference>
<dbReference type="KEGG" id="dka:DKAM_0641"/>
<comment type="subunit">
    <text evidence="5">The complex is composed of two ATP-binding proteins (WtpC), two transmembrane proteins (WtpB) and a solute-binding protein (WtpA).</text>
</comment>
<evidence type="ECO:0000259" key="9">
    <source>
        <dbReference type="PROSITE" id="PS50893"/>
    </source>
</evidence>
<name>B8D4D6_DESA1</name>
<dbReference type="InterPro" id="IPR027417">
    <property type="entry name" value="P-loop_NTPase"/>
</dbReference>
<evidence type="ECO:0000256" key="3">
    <source>
        <dbReference type="ARBA" id="ARBA00022840"/>
    </source>
</evidence>
<dbReference type="PROSITE" id="PS50893">
    <property type="entry name" value="ABC_TRANSPORTER_2"/>
    <property type="match status" value="1"/>
</dbReference>
<dbReference type="GO" id="GO:1901238">
    <property type="term" value="F:ABC-type tungstate transporter activity"/>
    <property type="evidence" value="ECO:0007669"/>
    <property type="project" value="UniProtKB-EC"/>
</dbReference>
<comment type="catalytic activity">
    <reaction evidence="8">
        <text>tungstate(in) + ATP + H2O = tungstate(out) + ADP + phosphate + H(+)</text>
        <dbReference type="Rhea" id="RHEA:35027"/>
        <dbReference type="ChEBI" id="CHEBI:15377"/>
        <dbReference type="ChEBI" id="CHEBI:15378"/>
        <dbReference type="ChEBI" id="CHEBI:30616"/>
        <dbReference type="ChEBI" id="CHEBI:43474"/>
        <dbReference type="ChEBI" id="CHEBI:46502"/>
        <dbReference type="ChEBI" id="CHEBI:456216"/>
        <dbReference type="EC" id="7.3.2.6"/>
    </reaction>
</comment>
<dbReference type="Gene3D" id="2.40.50.100">
    <property type="match status" value="1"/>
</dbReference>
<sequence length="361" mass="40383">MGDLTRVKLEGVSKYYGNVVAVEDVNIEIQHGEFFAILGPSGCGKTTTLRIIAGFETPDKGRVYFDDEDITFVKPYKRNTSMVFQNYALWPHMTVFENVAYGLKLRKKELGLTDEDIRKMVKEALGLVKLSGMENRYPLQLSGGQQQRVALARALVVKPRVLLLDEPLSNLDAKLRIEMREELKRLQRSLNLTTIYVTHDQVEAMSLSDRVAVMNKGKVIQVGSPQELYFRPRSLFIADFLGRSSIYPGELVAHSKDYVEVRLEDADIVVRGVSPFEKLPSKVSVVIRPEVIRLGSSGSSGDTVVKGIVDFAMFLGEKIEARVKIGKLPLLAYLPNTVEVSAGSEIELVLPWRNIIVLPSE</sequence>
<dbReference type="HOGENOM" id="CLU_000604_1_1_2"/>
<evidence type="ECO:0000313" key="11">
    <source>
        <dbReference type="Proteomes" id="UP000006903"/>
    </source>
</evidence>
<dbReference type="Gene3D" id="3.40.50.300">
    <property type="entry name" value="P-loop containing nucleotide triphosphate hydrolases"/>
    <property type="match status" value="1"/>
</dbReference>